<dbReference type="KEGG" id="kcm:ABWK59_25460"/>
<proteinExistence type="predicted"/>
<sequence>MDTSSMVVDRWSPQRPGQGWYPPRWAGYVCLTCDAAARAF</sequence>
<accession>A0AAU8K044</accession>
<dbReference type="EMBL" id="CP159872">
    <property type="protein sequence ID" value="XCM82006.1"/>
    <property type="molecule type" value="Genomic_DNA"/>
</dbReference>
<organism evidence="1">
    <name type="scientific">Kitasatospora camelliae</name>
    <dbReference type="NCBI Taxonomy" id="3156397"/>
    <lineage>
        <taxon>Bacteria</taxon>
        <taxon>Bacillati</taxon>
        <taxon>Actinomycetota</taxon>
        <taxon>Actinomycetes</taxon>
        <taxon>Kitasatosporales</taxon>
        <taxon>Streptomycetaceae</taxon>
        <taxon>Kitasatospora</taxon>
    </lineage>
</organism>
<name>A0AAU8K044_9ACTN</name>
<reference evidence="1" key="1">
    <citation type="submission" date="2024-06" db="EMBL/GenBank/DDBJ databases">
        <title>The genome sequences of Kitasatospora sp. strain HUAS MG31.</title>
        <authorList>
            <person name="Mo P."/>
        </authorList>
    </citation>
    <scope>NUCLEOTIDE SEQUENCE</scope>
    <source>
        <strain evidence="1">HUAS MG31</strain>
    </source>
</reference>
<gene>
    <name evidence="1" type="ORF">ABWK59_25460</name>
</gene>
<protein>
    <submittedName>
        <fullName evidence="1">Uncharacterized protein</fullName>
    </submittedName>
</protein>
<dbReference type="RefSeq" id="WP_354642933.1">
    <property type="nucleotide sequence ID" value="NZ_CP159872.1"/>
</dbReference>
<dbReference type="AlphaFoldDB" id="A0AAU8K044"/>
<evidence type="ECO:0000313" key="1">
    <source>
        <dbReference type="EMBL" id="XCM82006.1"/>
    </source>
</evidence>